<dbReference type="InterPro" id="IPR002792">
    <property type="entry name" value="TRAM_dom"/>
</dbReference>
<dbReference type="AlphaFoldDB" id="A0A0W8FLQ4"/>
<keyword evidence="4" id="KW-0460">Magnesium</keyword>
<dbReference type="EMBL" id="LNQE01001015">
    <property type="protein sequence ID" value="KUG21848.1"/>
    <property type="molecule type" value="Genomic_DNA"/>
</dbReference>
<dbReference type="InterPro" id="IPR029060">
    <property type="entry name" value="PIN-like_dom_sf"/>
</dbReference>
<dbReference type="CDD" id="cd09877">
    <property type="entry name" value="PIN_YacL-like"/>
    <property type="match status" value="1"/>
</dbReference>
<dbReference type="SUPFAM" id="SSF88723">
    <property type="entry name" value="PIN domain-like"/>
    <property type="match status" value="1"/>
</dbReference>
<feature type="domain" description="TRAM" evidence="6">
    <location>
        <begin position="255"/>
        <end position="323"/>
    </location>
</feature>
<dbReference type="InterPro" id="IPR052041">
    <property type="entry name" value="Nucleic_acid_metab_PIN/TRAM"/>
</dbReference>
<organism evidence="7">
    <name type="scientific">hydrocarbon metagenome</name>
    <dbReference type="NCBI Taxonomy" id="938273"/>
    <lineage>
        <taxon>unclassified sequences</taxon>
        <taxon>metagenomes</taxon>
        <taxon>ecological metagenomes</taxon>
    </lineage>
</organism>
<accession>A0A0W8FLQ4</accession>
<keyword evidence="5" id="KW-1133">Transmembrane helix</keyword>
<keyword evidence="5" id="KW-0812">Transmembrane</keyword>
<proteinExistence type="predicted"/>
<dbReference type="PANTHER" id="PTHR11603:SF147">
    <property type="entry name" value="MEMBRANE PROTEIN"/>
    <property type="match status" value="1"/>
</dbReference>
<dbReference type="Pfam" id="PF01850">
    <property type="entry name" value="PIN"/>
    <property type="match status" value="1"/>
</dbReference>
<keyword evidence="2" id="KW-0540">Nuclease</keyword>
<feature type="transmembrane region" description="Helical" evidence="5">
    <location>
        <begin position="54"/>
        <end position="75"/>
    </location>
</feature>
<evidence type="ECO:0000256" key="5">
    <source>
        <dbReference type="SAM" id="Phobius"/>
    </source>
</evidence>
<feature type="transmembrane region" description="Helical" evidence="5">
    <location>
        <begin position="21"/>
        <end position="42"/>
    </location>
</feature>
<evidence type="ECO:0000256" key="2">
    <source>
        <dbReference type="ARBA" id="ARBA00022722"/>
    </source>
</evidence>
<evidence type="ECO:0000256" key="1">
    <source>
        <dbReference type="ARBA" id="ARBA00001946"/>
    </source>
</evidence>
<dbReference type="GO" id="GO:0004518">
    <property type="term" value="F:nuclease activity"/>
    <property type="evidence" value="ECO:0007669"/>
    <property type="project" value="UniProtKB-KW"/>
</dbReference>
<feature type="transmembrane region" description="Helical" evidence="5">
    <location>
        <begin position="87"/>
        <end position="107"/>
    </location>
</feature>
<comment type="cofactor">
    <cofactor evidence="1">
        <name>Mg(2+)</name>
        <dbReference type="ChEBI" id="CHEBI:18420"/>
    </cofactor>
</comment>
<evidence type="ECO:0000259" key="6">
    <source>
        <dbReference type="PROSITE" id="PS50926"/>
    </source>
</evidence>
<dbReference type="PROSITE" id="PS50926">
    <property type="entry name" value="TRAM"/>
    <property type="match status" value="1"/>
</dbReference>
<dbReference type="Gene3D" id="3.40.50.1010">
    <property type="entry name" value="5'-nuclease"/>
    <property type="match status" value="1"/>
</dbReference>
<evidence type="ECO:0000256" key="3">
    <source>
        <dbReference type="ARBA" id="ARBA00022801"/>
    </source>
</evidence>
<reference evidence="7" key="1">
    <citation type="journal article" date="2015" name="Proc. Natl. Acad. Sci. U.S.A.">
        <title>Networks of energetic and metabolic interactions define dynamics in microbial communities.</title>
        <authorList>
            <person name="Embree M."/>
            <person name="Liu J.K."/>
            <person name="Al-Bassam M.M."/>
            <person name="Zengler K."/>
        </authorList>
    </citation>
    <scope>NUCLEOTIDE SEQUENCE</scope>
</reference>
<dbReference type="GO" id="GO:0016787">
    <property type="term" value="F:hydrolase activity"/>
    <property type="evidence" value="ECO:0007669"/>
    <property type="project" value="UniProtKB-KW"/>
</dbReference>
<keyword evidence="3" id="KW-0378">Hydrolase</keyword>
<keyword evidence="5" id="KW-0472">Membrane</keyword>
<sequence length="323" mass="35487">MACSISGYAIVYYTSESNSNLIIKSLGGLIIGLLIAFSVIGIEKEIRKLSLKVIIGGVAGMIIGLLIALIFGFGLNFVSKIRENQQVIPWIYLLITGIFGYIGLSLGSKKVEEFNFLNSEQNTSHDYRVLDTSVIIEGRIADICDSGFIEGDLIVPRFVLNELQFLADSSDSMKRLRGRRGLDVLNHMQKSTNINIEIVEQDFPKIKGVDGKLVALAKQLNAKLLTNDYNLNKVAQLQGVRVLNVNELANAMKPVVLPGEQMTVKIIREGKESGQGVGYLDDGTMIIVDSGQKMLNMNVDVVVTSVLQTTAGRMIFSEIKEKK</sequence>
<dbReference type="InterPro" id="IPR002716">
    <property type="entry name" value="PIN_dom"/>
</dbReference>
<evidence type="ECO:0000313" key="7">
    <source>
        <dbReference type="EMBL" id="KUG21848.1"/>
    </source>
</evidence>
<dbReference type="SMART" id="SM00670">
    <property type="entry name" value="PINc"/>
    <property type="match status" value="1"/>
</dbReference>
<comment type="caution">
    <text evidence="7">The sequence shown here is derived from an EMBL/GenBank/DDBJ whole genome shotgun (WGS) entry which is preliminary data.</text>
</comment>
<name>A0A0W8FLQ4_9ZZZZ</name>
<gene>
    <name evidence="7" type="ORF">ASZ90_008387</name>
</gene>
<dbReference type="PANTHER" id="PTHR11603">
    <property type="entry name" value="AAA FAMILY ATPASE"/>
    <property type="match status" value="1"/>
</dbReference>
<protein>
    <submittedName>
        <fullName evidence="7">Membrane-associated protein</fullName>
    </submittedName>
</protein>
<evidence type="ECO:0000256" key="4">
    <source>
        <dbReference type="ARBA" id="ARBA00022842"/>
    </source>
</evidence>